<accession>A0A9N8KVK8</accession>
<evidence type="ECO:0000256" key="9">
    <source>
        <dbReference type="RuleBase" id="RU000489"/>
    </source>
</evidence>
<evidence type="ECO:0000259" key="11">
    <source>
        <dbReference type="PROSITE" id="PS51910"/>
    </source>
</evidence>
<feature type="domain" description="GH18" evidence="11">
    <location>
        <begin position="1"/>
        <end position="81"/>
    </location>
</feature>
<keyword evidence="6" id="KW-0119">Carbohydrate metabolism</keyword>
<dbReference type="PROSITE" id="PS51910">
    <property type="entry name" value="GH18_2"/>
    <property type="match status" value="1"/>
</dbReference>
<dbReference type="GO" id="GO:0000272">
    <property type="term" value="P:polysaccharide catabolic process"/>
    <property type="evidence" value="ECO:0007669"/>
    <property type="project" value="UniProtKB-KW"/>
</dbReference>
<comment type="caution">
    <text evidence="12">The sequence shown here is derived from an EMBL/GenBank/DDBJ whole genome shotgun (WGS) entry which is preliminary data.</text>
</comment>
<sequence length="81" mass="9379">MNTYNFDGVDLDWEYPQADDRGGQEGDKVNYVTFAKELRSALGNRGISLTLPTSFWYLQHIDVKGLQDSVDWFNFMAYDCE</sequence>
<dbReference type="OrthoDB" id="73875at2759"/>
<evidence type="ECO:0000256" key="2">
    <source>
        <dbReference type="ARBA" id="ARBA00022669"/>
    </source>
</evidence>
<reference evidence="12" key="1">
    <citation type="submission" date="2020-06" db="EMBL/GenBank/DDBJ databases">
        <authorList>
            <person name="Onetto C."/>
        </authorList>
    </citation>
    <scope>NUCLEOTIDE SEQUENCE</scope>
</reference>
<evidence type="ECO:0000256" key="6">
    <source>
        <dbReference type="ARBA" id="ARBA00023277"/>
    </source>
</evidence>
<keyword evidence="3 9" id="KW-0378">Hydrolase</keyword>
<dbReference type="Proteomes" id="UP000745764">
    <property type="component" value="Unassembled WGS sequence"/>
</dbReference>
<dbReference type="GO" id="GO:0008061">
    <property type="term" value="F:chitin binding"/>
    <property type="evidence" value="ECO:0007669"/>
    <property type="project" value="UniProtKB-KW"/>
</dbReference>
<comment type="similarity">
    <text evidence="10">Belongs to the glycosyl hydrolase 18 family.</text>
</comment>
<keyword evidence="8" id="KW-0624">Polysaccharide degradation</keyword>
<dbReference type="AlphaFoldDB" id="A0A9N8KVK8"/>
<keyword evidence="5" id="KW-0843">Virulence</keyword>
<keyword evidence="7 9" id="KW-0326">Glycosidase</keyword>
<evidence type="ECO:0000313" key="12">
    <source>
        <dbReference type="EMBL" id="CAD0115008.1"/>
    </source>
</evidence>
<dbReference type="InterPro" id="IPR017853">
    <property type="entry name" value="GH"/>
</dbReference>
<evidence type="ECO:0000256" key="5">
    <source>
        <dbReference type="ARBA" id="ARBA00023026"/>
    </source>
</evidence>
<evidence type="ECO:0000256" key="1">
    <source>
        <dbReference type="ARBA" id="ARBA00000822"/>
    </source>
</evidence>
<dbReference type="PANTHER" id="PTHR47700">
    <property type="entry name" value="V CHITINASE, PUTATIVE (AFU_ORTHOLOGUE AFUA_6G13720)-RELATED"/>
    <property type="match status" value="1"/>
</dbReference>
<dbReference type="PANTHER" id="PTHR47700:SF2">
    <property type="entry name" value="CHITINASE"/>
    <property type="match status" value="1"/>
</dbReference>
<evidence type="ECO:0000256" key="7">
    <source>
        <dbReference type="ARBA" id="ARBA00023295"/>
    </source>
</evidence>
<comment type="catalytic activity">
    <reaction evidence="1">
        <text>Random endo-hydrolysis of N-acetyl-beta-D-glucosaminide (1-&gt;4)-beta-linkages in chitin and chitodextrins.</text>
        <dbReference type="EC" id="3.2.1.14"/>
    </reaction>
</comment>
<evidence type="ECO:0000313" key="13">
    <source>
        <dbReference type="Proteomes" id="UP000745764"/>
    </source>
</evidence>
<dbReference type="GO" id="GO:0008843">
    <property type="term" value="F:endochitinase activity"/>
    <property type="evidence" value="ECO:0007669"/>
    <property type="project" value="UniProtKB-EC"/>
</dbReference>
<keyword evidence="2" id="KW-0147">Chitin-binding</keyword>
<evidence type="ECO:0000256" key="8">
    <source>
        <dbReference type="ARBA" id="ARBA00023326"/>
    </source>
</evidence>
<dbReference type="Pfam" id="PF00704">
    <property type="entry name" value="Glyco_hydro_18"/>
    <property type="match status" value="1"/>
</dbReference>
<dbReference type="InterPro" id="IPR001579">
    <property type="entry name" value="Glyco_hydro_18_chit_AS"/>
</dbReference>
<dbReference type="GO" id="GO:0006032">
    <property type="term" value="P:chitin catabolic process"/>
    <property type="evidence" value="ECO:0007669"/>
    <property type="project" value="UniProtKB-KW"/>
</dbReference>
<keyword evidence="13" id="KW-1185">Reference proteome</keyword>
<dbReference type="Gene3D" id="3.20.20.80">
    <property type="entry name" value="Glycosidases"/>
    <property type="match status" value="1"/>
</dbReference>
<dbReference type="SUPFAM" id="SSF51445">
    <property type="entry name" value="(Trans)glycosidases"/>
    <property type="match status" value="1"/>
</dbReference>
<evidence type="ECO:0000256" key="10">
    <source>
        <dbReference type="RuleBase" id="RU004453"/>
    </source>
</evidence>
<gene>
    <name evidence="12" type="ORF">AWRI4620_LOCUS9263</name>
</gene>
<dbReference type="CDD" id="cd00598">
    <property type="entry name" value="GH18_chitinase-like"/>
    <property type="match status" value="1"/>
</dbReference>
<evidence type="ECO:0000256" key="4">
    <source>
        <dbReference type="ARBA" id="ARBA00023024"/>
    </source>
</evidence>
<dbReference type="PROSITE" id="PS01095">
    <property type="entry name" value="GH18_1"/>
    <property type="match status" value="1"/>
</dbReference>
<keyword evidence="4" id="KW-0146">Chitin degradation</keyword>
<protein>
    <recommendedName>
        <fullName evidence="11">GH18 domain-containing protein</fullName>
    </recommendedName>
</protein>
<name>A0A9N8KVK8_9PEZI</name>
<dbReference type="EMBL" id="CAINUL010000019">
    <property type="protein sequence ID" value="CAD0115008.1"/>
    <property type="molecule type" value="Genomic_DNA"/>
</dbReference>
<evidence type="ECO:0000256" key="3">
    <source>
        <dbReference type="ARBA" id="ARBA00022801"/>
    </source>
</evidence>
<dbReference type="InterPro" id="IPR053214">
    <property type="entry name" value="LysM12-like"/>
</dbReference>
<proteinExistence type="inferred from homology"/>
<organism evidence="12 13">
    <name type="scientific">Aureobasidium uvarum</name>
    <dbReference type="NCBI Taxonomy" id="2773716"/>
    <lineage>
        <taxon>Eukaryota</taxon>
        <taxon>Fungi</taxon>
        <taxon>Dikarya</taxon>
        <taxon>Ascomycota</taxon>
        <taxon>Pezizomycotina</taxon>
        <taxon>Dothideomycetes</taxon>
        <taxon>Dothideomycetidae</taxon>
        <taxon>Dothideales</taxon>
        <taxon>Saccotheciaceae</taxon>
        <taxon>Aureobasidium</taxon>
    </lineage>
</organism>
<dbReference type="InterPro" id="IPR001223">
    <property type="entry name" value="Glyco_hydro18_cat"/>
</dbReference>